<dbReference type="Proteomes" id="UP000626092">
    <property type="component" value="Unassembled WGS sequence"/>
</dbReference>
<dbReference type="GO" id="GO:0052929">
    <property type="term" value="F:ATP:3'-cytidine-cytidine-tRNA adenylyltransferase activity"/>
    <property type="evidence" value="ECO:0007669"/>
    <property type="project" value="TreeGrafter"/>
</dbReference>
<protein>
    <recommendedName>
        <fullName evidence="5">Poly A polymerase head domain-containing protein</fullName>
    </recommendedName>
</protein>
<gene>
    <name evidence="6" type="ORF">RHSIM_Rhsim13G0146000</name>
</gene>
<dbReference type="EMBL" id="WJXA01000013">
    <property type="protein sequence ID" value="KAF7119406.1"/>
    <property type="molecule type" value="Genomic_DNA"/>
</dbReference>
<dbReference type="GO" id="GO:0052927">
    <property type="term" value="F:CC tRNA cytidylyltransferase activity"/>
    <property type="evidence" value="ECO:0007669"/>
    <property type="project" value="TreeGrafter"/>
</dbReference>
<comment type="caution">
    <text evidence="6">The sequence shown here is derived from an EMBL/GenBank/DDBJ whole genome shotgun (WGS) entry which is preliminary data.</text>
</comment>
<evidence type="ECO:0000313" key="7">
    <source>
        <dbReference type="Proteomes" id="UP000626092"/>
    </source>
</evidence>
<dbReference type="InterPro" id="IPR002646">
    <property type="entry name" value="PolA_pol_head_dom"/>
</dbReference>
<dbReference type="PANTHER" id="PTHR13734:SF5">
    <property type="entry name" value="CCA TRNA NUCLEOTIDYLTRANSFERASE, MITOCHONDRIAL"/>
    <property type="match status" value="1"/>
</dbReference>
<dbReference type="Pfam" id="PF01743">
    <property type="entry name" value="PolyA_pol"/>
    <property type="match status" value="1"/>
</dbReference>
<evidence type="ECO:0000313" key="6">
    <source>
        <dbReference type="EMBL" id="KAF7119406.1"/>
    </source>
</evidence>
<evidence type="ECO:0000259" key="5">
    <source>
        <dbReference type="Pfam" id="PF01743"/>
    </source>
</evidence>
<dbReference type="AlphaFoldDB" id="A0A834FYM2"/>
<dbReference type="PANTHER" id="PTHR13734">
    <property type="entry name" value="TRNA-NUCLEOTIDYLTRANSFERASE"/>
    <property type="match status" value="1"/>
</dbReference>
<keyword evidence="2 4" id="KW-0808">Transferase</keyword>
<reference evidence="6" key="1">
    <citation type="submission" date="2019-11" db="EMBL/GenBank/DDBJ databases">
        <authorList>
            <person name="Liu Y."/>
            <person name="Hou J."/>
            <person name="Li T.-Q."/>
            <person name="Guan C.-H."/>
            <person name="Wu X."/>
            <person name="Wu H.-Z."/>
            <person name="Ling F."/>
            <person name="Zhang R."/>
            <person name="Shi X.-G."/>
            <person name="Ren J.-P."/>
            <person name="Chen E.-F."/>
            <person name="Sun J.-M."/>
        </authorList>
    </citation>
    <scope>NUCLEOTIDE SEQUENCE</scope>
    <source>
        <strain evidence="6">Adult_tree_wgs_1</strain>
        <tissue evidence="6">Leaves</tissue>
    </source>
</reference>
<evidence type="ECO:0000256" key="1">
    <source>
        <dbReference type="ARBA" id="ARBA00007265"/>
    </source>
</evidence>
<dbReference type="InterPro" id="IPR043519">
    <property type="entry name" value="NT_sf"/>
</dbReference>
<keyword evidence="7" id="KW-1185">Reference proteome</keyword>
<feature type="domain" description="Poly A polymerase head" evidence="5">
    <location>
        <begin position="9"/>
        <end position="72"/>
    </location>
</feature>
<name>A0A834FYM2_RHOSS</name>
<dbReference type="SUPFAM" id="SSF81301">
    <property type="entry name" value="Nucleotidyltransferase"/>
    <property type="match status" value="1"/>
</dbReference>
<organism evidence="6 7">
    <name type="scientific">Rhododendron simsii</name>
    <name type="common">Sims's rhododendron</name>
    <dbReference type="NCBI Taxonomy" id="118357"/>
    <lineage>
        <taxon>Eukaryota</taxon>
        <taxon>Viridiplantae</taxon>
        <taxon>Streptophyta</taxon>
        <taxon>Embryophyta</taxon>
        <taxon>Tracheophyta</taxon>
        <taxon>Spermatophyta</taxon>
        <taxon>Magnoliopsida</taxon>
        <taxon>eudicotyledons</taxon>
        <taxon>Gunneridae</taxon>
        <taxon>Pentapetalae</taxon>
        <taxon>asterids</taxon>
        <taxon>Ericales</taxon>
        <taxon>Ericaceae</taxon>
        <taxon>Ericoideae</taxon>
        <taxon>Rhodoreae</taxon>
        <taxon>Rhododendron</taxon>
    </lineage>
</organism>
<evidence type="ECO:0000256" key="2">
    <source>
        <dbReference type="ARBA" id="ARBA00022679"/>
    </source>
</evidence>
<proteinExistence type="inferred from homology"/>
<dbReference type="OrthoDB" id="610799at2759"/>
<dbReference type="Gene3D" id="1.10.3090.10">
    <property type="entry name" value="cca-adding enzyme, domain 2"/>
    <property type="match status" value="1"/>
</dbReference>
<sequence length="433" mass="49623">MFLFDILVDFVKLRLEDYTESCGSSHVRGVKLEEDAYLNDLTINSLFYNINTTSVEDFTGKGMRDLKSGKIRTHLDPKETFLDDAVRVLRAIQFATSLGFELDEELRAALMDSEAKAAIKLRRLRRKRYFEGKCVGDEVVFKGKRIRDEVDLLFWDVFRVRPLCYGGTVVPLIDDGCDRLCAAYMDDAWYLFRWSLGLNYGDGEMVLSLDYYAAERFVGLIPWFLVIDDTKPARLDCHRGVDDDDDDEVPISLRVIAGMIQYAMEDLWRVTLLLSTLLYVPTTSDAAADYCLEKLWQYKPLQVYLRSISSYNQLLMGNICAGRKKASMVWANDDDWESTERSKGFPNRAKQRLLGENSSSFASSSSSSEPCGREVKIKITKKQLRELLGNVDQVQSMPVEQVLSSLVDRSDQFEIQHQRSWRPSLESIPEVDQ</sequence>
<dbReference type="Gene3D" id="3.30.460.10">
    <property type="entry name" value="Beta Polymerase, domain 2"/>
    <property type="match status" value="1"/>
</dbReference>
<comment type="similarity">
    <text evidence="1 4">Belongs to the tRNA nucleotidyltransferase/poly(A) polymerase family.</text>
</comment>
<keyword evidence="3 4" id="KW-0694">RNA-binding</keyword>
<evidence type="ECO:0000256" key="4">
    <source>
        <dbReference type="RuleBase" id="RU003953"/>
    </source>
</evidence>
<accession>A0A834FYM2</accession>
<dbReference type="SUPFAM" id="SSF81891">
    <property type="entry name" value="Poly A polymerase C-terminal region-like"/>
    <property type="match status" value="1"/>
</dbReference>
<dbReference type="GO" id="GO:0003723">
    <property type="term" value="F:RNA binding"/>
    <property type="evidence" value="ECO:0007669"/>
    <property type="project" value="UniProtKB-KW"/>
</dbReference>
<evidence type="ECO:0000256" key="3">
    <source>
        <dbReference type="ARBA" id="ARBA00022884"/>
    </source>
</evidence>
<dbReference type="GO" id="GO:0001680">
    <property type="term" value="P:tRNA 3'-terminal CCA addition"/>
    <property type="evidence" value="ECO:0007669"/>
    <property type="project" value="TreeGrafter"/>
</dbReference>